<dbReference type="SUPFAM" id="SSF46785">
    <property type="entry name" value="Winged helix' DNA-binding domain"/>
    <property type="match status" value="1"/>
</dbReference>
<gene>
    <name evidence="2" type="ORF">B7R21_18560</name>
</gene>
<reference evidence="2 3" key="1">
    <citation type="submission" date="2017-04" db="EMBL/GenBank/DDBJ databases">
        <title>Comparative genome analysis of Subtercola boreus.</title>
        <authorList>
            <person name="Cho Y.-J."/>
            <person name="Cho A."/>
            <person name="Kim O.-S."/>
            <person name="Lee J.-I."/>
        </authorList>
    </citation>
    <scope>NUCLEOTIDE SEQUENCE [LARGE SCALE GENOMIC DNA]</scope>
    <source>
        <strain evidence="2 3">P27444</strain>
    </source>
</reference>
<protein>
    <recommendedName>
        <fullName evidence="1">Transcription regulator PadR N-terminal domain-containing protein</fullName>
    </recommendedName>
</protein>
<dbReference type="EMBL" id="NBXA01000050">
    <property type="protein sequence ID" value="RFA06777.1"/>
    <property type="molecule type" value="Genomic_DNA"/>
</dbReference>
<dbReference type="InterPro" id="IPR036388">
    <property type="entry name" value="WH-like_DNA-bd_sf"/>
</dbReference>
<dbReference type="Pfam" id="PF03551">
    <property type="entry name" value="PadR"/>
    <property type="match status" value="1"/>
</dbReference>
<dbReference type="RefSeq" id="WP_116284751.1">
    <property type="nucleotide sequence ID" value="NZ_NBXA01000050.1"/>
</dbReference>
<feature type="domain" description="Transcription regulator PadR N-terminal" evidence="1">
    <location>
        <begin position="27"/>
        <end position="97"/>
    </location>
</feature>
<name>A0A3E0VD17_9MICO</name>
<dbReference type="InterPro" id="IPR036390">
    <property type="entry name" value="WH_DNA-bd_sf"/>
</dbReference>
<dbReference type="Proteomes" id="UP000256709">
    <property type="component" value="Unassembled WGS sequence"/>
</dbReference>
<dbReference type="AlphaFoldDB" id="A0A3E0VD17"/>
<dbReference type="PANTHER" id="PTHR33169:SF14">
    <property type="entry name" value="TRANSCRIPTIONAL REGULATOR RV3488"/>
    <property type="match status" value="1"/>
</dbReference>
<dbReference type="Gene3D" id="1.10.10.10">
    <property type="entry name" value="Winged helix-like DNA-binding domain superfamily/Winged helix DNA-binding domain"/>
    <property type="match status" value="1"/>
</dbReference>
<organism evidence="2 3">
    <name type="scientific">Subtercola boreus</name>
    <dbReference type="NCBI Taxonomy" id="120213"/>
    <lineage>
        <taxon>Bacteria</taxon>
        <taxon>Bacillati</taxon>
        <taxon>Actinomycetota</taxon>
        <taxon>Actinomycetes</taxon>
        <taxon>Micrococcales</taxon>
        <taxon>Microbacteriaceae</taxon>
        <taxon>Subtercola</taxon>
    </lineage>
</organism>
<dbReference type="PANTHER" id="PTHR33169">
    <property type="entry name" value="PADR-FAMILY TRANSCRIPTIONAL REGULATOR"/>
    <property type="match status" value="1"/>
</dbReference>
<dbReference type="OrthoDB" id="122286at2"/>
<dbReference type="InterPro" id="IPR052509">
    <property type="entry name" value="Metal_resp_DNA-bind_regulator"/>
</dbReference>
<proteinExistence type="predicted"/>
<sequence length="121" mass="13040">MPRRKAGTVLPLEYDILEAGLDLQSRNEPIYGFSLARALRESDSSKGLTAHGTLYKALGRMAEAGLLEAVWEDPAAAEAESRPRRRLYRVTGQGAEAQRSARVAAQPAAPIRRVGLGPALS</sequence>
<comment type="caution">
    <text evidence="2">The sequence shown here is derived from an EMBL/GenBank/DDBJ whole genome shotgun (WGS) entry which is preliminary data.</text>
</comment>
<evidence type="ECO:0000313" key="2">
    <source>
        <dbReference type="EMBL" id="RFA06777.1"/>
    </source>
</evidence>
<evidence type="ECO:0000313" key="3">
    <source>
        <dbReference type="Proteomes" id="UP000256709"/>
    </source>
</evidence>
<evidence type="ECO:0000259" key="1">
    <source>
        <dbReference type="Pfam" id="PF03551"/>
    </source>
</evidence>
<dbReference type="InterPro" id="IPR005149">
    <property type="entry name" value="Tscrpt_reg_PadR_N"/>
</dbReference>
<accession>A0A3E0VD17</accession>